<dbReference type="InterPro" id="IPR000719">
    <property type="entry name" value="Prot_kinase_dom"/>
</dbReference>
<keyword evidence="3" id="KW-0472">Membrane</keyword>
<dbReference type="InterPro" id="IPR050823">
    <property type="entry name" value="Plant_Ser_Thr_Prot_Kinase"/>
</dbReference>
<keyword evidence="3" id="KW-1003">Cell membrane</keyword>
<evidence type="ECO:0000256" key="8">
    <source>
        <dbReference type="ARBA" id="ARBA00047899"/>
    </source>
</evidence>
<dbReference type="AlphaFoldDB" id="A0A9P0Z4D7"/>
<dbReference type="GO" id="GO:0005524">
    <property type="term" value="F:ATP binding"/>
    <property type="evidence" value="ECO:0007669"/>
    <property type="project" value="UniProtKB-KW"/>
</dbReference>
<name>A0A9P0Z4D7_CUSEU</name>
<dbReference type="FunFam" id="3.30.200.20:FF:000228">
    <property type="entry name" value="Serine/threonine-protein kinase BIK1"/>
    <property type="match status" value="1"/>
</dbReference>
<evidence type="ECO:0000259" key="10">
    <source>
        <dbReference type="PROSITE" id="PS50011"/>
    </source>
</evidence>
<dbReference type="FunFam" id="1.10.510.10:FF:000095">
    <property type="entry name" value="protein STRUBBELIG-RECEPTOR FAMILY 8"/>
    <property type="match status" value="1"/>
</dbReference>
<keyword evidence="7" id="KW-0067">ATP-binding</keyword>
<evidence type="ECO:0000256" key="6">
    <source>
        <dbReference type="ARBA" id="ARBA00022777"/>
    </source>
</evidence>
<feature type="domain" description="Protein kinase" evidence="10">
    <location>
        <begin position="74"/>
        <end position="355"/>
    </location>
</feature>
<dbReference type="Gene3D" id="1.10.510.10">
    <property type="entry name" value="Transferase(Phosphotransferase) domain 1"/>
    <property type="match status" value="1"/>
</dbReference>
<keyword evidence="5" id="KW-0547">Nucleotide-binding</keyword>
<dbReference type="EMBL" id="CAMAPE010000019">
    <property type="protein sequence ID" value="CAH9088626.1"/>
    <property type="molecule type" value="Genomic_DNA"/>
</dbReference>
<keyword evidence="12" id="KW-1185">Reference proteome</keyword>
<sequence>MSISCKCLLPNCFKAVPDLESPIRDSGHQRLAIADLISDPGSPLSAADLSSNSVIGSNLHVFSLAELRTITGDFSPANILGEGGFGPVYKGFVTDDCRPGLVAQPVAVKALDLEGFQGHREWLAEVVILSQLKHPHLVKLIGYCWEDEHRLLVYEYLPRRSLETQLFRKYSTCLPWLTRIKIAVGAAKGLAFLHGEEEPIIYRDFKAANILLDSDYVAKLSDFGLAKDGSGRDEGLVATRIMGTKGYAAPEYVKSGQLTTKSDVYSFGVVLLELITGCRSADKWSLSNKQDLVSWAKPMLKDSRKLDRVMDPRLEFEYSFRGAKMVAALAHRCLSHCPKSRPTMNHVVKTLEAVLDLKIIPPIAPFVYIVPSDHIEGPNSTEKMHGDKRKKENQENGCSFGIEGSFTYSDTSLYVAFRKELKCGANKHKEQRRVNPNI</sequence>
<comment type="catalytic activity">
    <reaction evidence="9">
        <text>L-seryl-[protein] + ATP = O-phospho-L-seryl-[protein] + ADP + H(+)</text>
        <dbReference type="Rhea" id="RHEA:17989"/>
        <dbReference type="Rhea" id="RHEA-COMP:9863"/>
        <dbReference type="Rhea" id="RHEA-COMP:11604"/>
        <dbReference type="ChEBI" id="CHEBI:15378"/>
        <dbReference type="ChEBI" id="CHEBI:29999"/>
        <dbReference type="ChEBI" id="CHEBI:30616"/>
        <dbReference type="ChEBI" id="CHEBI:83421"/>
        <dbReference type="ChEBI" id="CHEBI:456216"/>
        <dbReference type="EC" id="2.7.11.1"/>
    </reaction>
</comment>
<protein>
    <recommendedName>
        <fullName evidence="2">non-specific serine/threonine protein kinase</fullName>
        <ecNumber evidence="2">2.7.11.1</ecNumber>
    </recommendedName>
</protein>
<gene>
    <name evidence="11" type="ORF">CEURO_LOCUS10600</name>
</gene>
<dbReference type="EC" id="2.7.11.1" evidence="2"/>
<evidence type="ECO:0000256" key="4">
    <source>
        <dbReference type="ARBA" id="ARBA00022679"/>
    </source>
</evidence>
<dbReference type="PANTHER" id="PTHR45621">
    <property type="entry name" value="OS01G0588500 PROTEIN-RELATED"/>
    <property type="match status" value="1"/>
</dbReference>
<dbReference type="Pfam" id="PF07714">
    <property type="entry name" value="PK_Tyr_Ser-Thr"/>
    <property type="match status" value="1"/>
</dbReference>
<dbReference type="PROSITE" id="PS50011">
    <property type="entry name" value="PROTEIN_KINASE_DOM"/>
    <property type="match status" value="1"/>
</dbReference>
<keyword evidence="4" id="KW-0808">Transferase</keyword>
<evidence type="ECO:0000256" key="5">
    <source>
        <dbReference type="ARBA" id="ARBA00022741"/>
    </source>
</evidence>
<organism evidence="11 12">
    <name type="scientific">Cuscuta europaea</name>
    <name type="common">European dodder</name>
    <dbReference type="NCBI Taxonomy" id="41803"/>
    <lineage>
        <taxon>Eukaryota</taxon>
        <taxon>Viridiplantae</taxon>
        <taxon>Streptophyta</taxon>
        <taxon>Embryophyta</taxon>
        <taxon>Tracheophyta</taxon>
        <taxon>Spermatophyta</taxon>
        <taxon>Magnoliopsida</taxon>
        <taxon>eudicotyledons</taxon>
        <taxon>Gunneridae</taxon>
        <taxon>Pentapetalae</taxon>
        <taxon>asterids</taxon>
        <taxon>lamiids</taxon>
        <taxon>Solanales</taxon>
        <taxon>Convolvulaceae</taxon>
        <taxon>Cuscuteae</taxon>
        <taxon>Cuscuta</taxon>
        <taxon>Cuscuta subgen. Cuscuta</taxon>
    </lineage>
</organism>
<comment type="subcellular location">
    <subcellularLocation>
        <location evidence="1">Cell membrane</location>
    </subcellularLocation>
</comment>
<evidence type="ECO:0000256" key="7">
    <source>
        <dbReference type="ARBA" id="ARBA00022840"/>
    </source>
</evidence>
<dbReference type="InterPro" id="IPR008271">
    <property type="entry name" value="Ser/Thr_kinase_AS"/>
</dbReference>
<comment type="caution">
    <text evidence="11">The sequence shown here is derived from an EMBL/GenBank/DDBJ whole genome shotgun (WGS) entry which is preliminary data.</text>
</comment>
<dbReference type="SUPFAM" id="SSF56112">
    <property type="entry name" value="Protein kinase-like (PK-like)"/>
    <property type="match status" value="1"/>
</dbReference>
<dbReference type="GO" id="GO:0004674">
    <property type="term" value="F:protein serine/threonine kinase activity"/>
    <property type="evidence" value="ECO:0007669"/>
    <property type="project" value="UniProtKB-EC"/>
</dbReference>
<evidence type="ECO:0000256" key="1">
    <source>
        <dbReference type="ARBA" id="ARBA00004236"/>
    </source>
</evidence>
<reference evidence="11" key="1">
    <citation type="submission" date="2022-07" db="EMBL/GenBank/DDBJ databases">
        <authorList>
            <person name="Macas J."/>
            <person name="Novak P."/>
            <person name="Neumann P."/>
        </authorList>
    </citation>
    <scope>NUCLEOTIDE SEQUENCE</scope>
</reference>
<evidence type="ECO:0000313" key="11">
    <source>
        <dbReference type="EMBL" id="CAH9088626.1"/>
    </source>
</evidence>
<accession>A0A9P0Z4D7</accession>
<evidence type="ECO:0000256" key="3">
    <source>
        <dbReference type="ARBA" id="ARBA00022475"/>
    </source>
</evidence>
<evidence type="ECO:0000256" key="9">
    <source>
        <dbReference type="ARBA" id="ARBA00048679"/>
    </source>
</evidence>
<keyword evidence="6" id="KW-0418">Kinase</keyword>
<evidence type="ECO:0000313" key="12">
    <source>
        <dbReference type="Proteomes" id="UP001152484"/>
    </source>
</evidence>
<dbReference type="OrthoDB" id="6071166at2759"/>
<comment type="catalytic activity">
    <reaction evidence="8">
        <text>L-threonyl-[protein] + ATP = O-phospho-L-threonyl-[protein] + ADP + H(+)</text>
        <dbReference type="Rhea" id="RHEA:46608"/>
        <dbReference type="Rhea" id="RHEA-COMP:11060"/>
        <dbReference type="Rhea" id="RHEA-COMP:11605"/>
        <dbReference type="ChEBI" id="CHEBI:15378"/>
        <dbReference type="ChEBI" id="CHEBI:30013"/>
        <dbReference type="ChEBI" id="CHEBI:30616"/>
        <dbReference type="ChEBI" id="CHEBI:61977"/>
        <dbReference type="ChEBI" id="CHEBI:456216"/>
        <dbReference type="EC" id="2.7.11.1"/>
    </reaction>
</comment>
<dbReference type="Gene3D" id="3.30.200.20">
    <property type="entry name" value="Phosphorylase Kinase, domain 1"/>
    <property type="match status" value="1"/>
</dbReference>
<dbReference type="InterPro" id="IPR011009">
    <property type="entry name" value="Kinase-like_dom_sf"/>
</dbReference>
<dbReference type="Proteomes" id="UP001152484">
    <property type="component" value="Unassembled WGS sequence"/>
</dbReference>
<proteinExistence type="predicted"/>
<dbReference type="InterPro" id="IPR001245">
    <property type="entry name" value="Ser-Thr/Tyr_kinase_cat_dom"/>
</dbReference>
<dbReference type="PROSITE" id="PS00108">
    <property type="entry name" value="PROTEIN_KINASE_ST"/>
    <property type="match status" value="1"/>
</dbReference>
<evidence type="ECO:0000256" key="2">
    <source>
        <dbReference type="ARBA" id="ARBA00012513"/>
    </source>
</evidence>